<dbReference type="FunFam" id="3.40.50.300:FF:000218">
    <property type="entry name" value="Multidrug ABC transporter ATP-binding protein"/>
    <property type="match status" value="1"/>
</dbReference>
<dbReference type="GO" id="GO:0016887">
    <property type="term" value="F:ATP hydrolysis activity"/>
    <property type="evidence" value="ECO:0007669"/>
    <property type="project" value="InterPro"/>
</dbReference>
<comment type="subcellular location">
    <subcellularLocation>
        <location evidence="1">Cell membrane</location>
        <topology evidence="1">Multi-pass membrane protein</topology>
    </subcellularLocation>
</comment>
<dbReference type="PROSITE" id="PS00211">
    <property type="entry name" value="ABC_TRANSPORTER_1"/>
    <property type="match status" value="1"/>
</dbReference>
<dbReference type="PROSITE" id="PS50929">
    <property type="entry name" value="ABC_TM1F"/>
    <property type="match status" value="1"/>
</dbReference>
<gene>
    <name evidence="10" type="ORF">IAC29_06445</name>
</gene>
<keyword evidence="6 7" id="KW-0472">Membrane</keyword>
<proteinExistence type="predicted"/>
<dbReference type="InterPro" id="IPR017871">
    <property type="entry name" value="ABC_transporter-like_CS"/>
</dbReference>
<keyword evidence="5 7" id="KW-1133">Transmembrane helix</keyword>
<dbReference type="PANTHER" id="PTHR24221">
    <property type="entry name" value="ATP-BINDING CASSETTE SUB-FAMILY B"/>
    <property type="match status" value="1"/>
</dbReference>
<dbReference type="InterPro" id="IPR003593">
    <property type="entry name" value="AAA+_ATPase"/>
</dbReference>
<feature type="transmembrane region" description="Helical" evidence="7">
    <location>
        <begin position="21"/>
        <end position="48"/>
    </location>
</feature>
<dbReference type="Pfam" id="PF00664">
    <property type="entry name" value="ABC_membrane"/>
    <property type="match status" value="1"/>
</dbReference>
<evidence type="ECO:0000256" key="5">
    <source>
        <dbReference type="ARBA" id="ARBA00022989"/>
    </source>
</evidence>
<sequence length="611" mass="68336">MKEFWQLMKRFVAPYRKYLAGAVLLNIFSAIFNIFSFTLIIPILQILFKMDTTVYEFIPWDTPDMSMKDIGMNNAYYYVTQLIDKFGGSMTLLILGLFLGVMTALKTSCYFGSSAIMVPLRTGIVRDIRIMVYNKMMHLPLGFFSQERKGDIIARMSGDVGEVEYSITSSLDMLIKNPILIIFYFATLIATSWQLTLFTLAVVPLMAWGISAIGKKLKAESLEAQSKWSDTMSQLEETLGGLRIIKAFIAEDKMMTRFTNVSNELRTASRKVAIRQALAHPVSEFLGTVMIMFVLWFGGSLILSEASPIDAPTFIFYMVILYSVLNPLKEFARAGYNIPKGLASMERVDKILKAENNIKEAPDAYDITSFDDKIEFRNVCFSYTDGKQVLKNINITVKKGKTIALVGQSGSGKSTLVDLVPRYHDVSSGEILIDGHNVKDLKIKSLRGLIGNVNQEAILFNDTIFNNIAFGVEGATMEQVVAAAKVANAHDFIMEKEQGYDTNIGDRGSKLSGGQRQRISIARAILKNPPILILDEATSALDTESERLVQEALDRLTTSRTTIAIAHRLSTIKNSDEICVMHEGEIVERGTHEELIKLDGYYKKLNDMQAL</sequence>
<evidence type="ECO:0000259" key="9">
    <source>
        <dbReference type="PROSITE" id="PS50929"/>
    </source>
</evidence>
<dbReference type="Gene3D" id="1.20.1560.10">
    <property type="entry name" value="ABC transporter type 1, transmembrane domain"/>
    <property type="match status" value="1"/>
</dbReference>
<evidence type="ECO:0000256" key="4">
    <source>
        <dbReference type="ARBA" id="ARBA00022840"/>
    </source>
</evidence>
<evidence type="ECO:0000256" key="1">
    <source>
        <dbReference type="ARBA" id="ARBA00004651"/>
    </source>
</evidence>
<dbReference type="GO" id="GO:0034040">
    <property type="term" value="F:ATPase-coupled lipid transmembrane transporter activity"/>
    <property type="evidence" value="ECO:0007669"/>
    <property type="project" value="TreeGrafter"/>
</dbReference>
<organism evidence="10 11">
    <name type="scientific">Candidatus Cryptobacteroides merdigallinarum</name>
    <dbReference type="NCBI Taxonomy" id="2840770"/>
    <lineage>
        <taxon>Bacteria</taxon>
        <taxon>Pseudomonadati</taxon>
        <taxon>Bacteroidota</taxon>
        <taxon>Bacteroidia</taxon>
        <taxon>Bacteroidales</taxon>
        <taxon>Candidatus Cryptobacteroides</taxon>
    </lineage>
</organism>
<evidence type="ECO:0000256" key="6">
    <source>
        <dbReference type="ARBA" id="ARBA00023136"/>
    </source>
</evidence>
<dbReference type="SMART" id="SM00382">
    <property type="entry name" value="AAA"/>
    <property type="match status" value="1"/>
</dbReference>
<feature type="domain" description="ABC transmembrane type-1" evidence="9">
    <location>
        <begin position="20"/>
        <end position="340"/>
    </location>
</feature>
<dbReference type="SUPFAM" id="SSF90123">
    <property type="entry name" value="ABC transporter transmembrane region"/>
    <property type="match status" value="1"/>
</dbReference>
<evidence type="ECO:0000313" key="10">
    <source>
        <dbReference type="EMBL" id="MBO8448892.1"/>
    </source>
</evidence>
<keyword evidence="4 10" id="KW-0067">ATP-binding</keyword>
<dbReference type="InterPro" id="IPR003439">
    <property type="entry name" value="ABC_transporter-like_ATP-bd"/>
</dbReference>
<evidence type="ECO:0000256" key="7">
    <source>
        <dbReference type="SAM" id="Phobius"/>
    </source>
</evidence>
<dbReference type="SUPFAM" id="SSF52540">
    <property type="entry name" value="P-loop containing nucleoside triphosphate hydrolases"/>
    <property type="match status" value="1"/>
</dbReference>
<keyword evidence="3" id="KW-0547">Nucleotide-binding</keyword>
<evidence type="ECO:0000259" key="8">
    <source>
        <dbReference type="PROSITE" id="PS50893"/>
    </source>
</evidence>
<dbReference type="InterPro" id="IPR027417">
    <property type="entry name" value="P-loop_NTPase"/>
</dbReference>
<comment type="caution">
    <text evidence="10">The sequence shown here is derived from an EMBL/GenBank/DDBJ whole genome shotgun (WGS) entry which is preliminary data.</text>
</comment>
<evidence type="ECO:0000256" key="2">
    <source>
        <dbReference type="ARBA" id="ARBA00022692"/>
    </source>
</evidence>
<dbReference type="GO" id="GO:0005886">
    <property type="term" value="C:plasma membrane"/>
    <property type="evidence" value="ECO:0007669"/>
    <property type="project" value="UniProtKB-SubCell"/>
</dbReference>
<dbReference type="GO" id="GO:0005524">
    <property type="term" value="F:ATP binding"/>
    <property type="evidence" value="ECO:0007669"/>
    <property type="project" value="UniProtKB-KW"/>
</dbReference>
<dbReference type="CDD" id="cd18552">
    <property type="entry name" value="ABC_6TM_MsbA_like"/>
    <property type="match status" value="1"/>
</dbReference>
<keyword evidence="2 7" id="KW-0812">Transmembrane</keyword>
<dbReference type="Pfam" id="PF00005">
    <property type="entry name" value="ABC_tran"/>
    <property type="match status" value="1"/>
</dbReference>
<feature type="transmembrane region" description="Helical" evidence="7">
    <location>
        <begin position="86"/>
        <end position="105"/>
    </location>
</feature>
<protein>
    <submittedName>
        <fullName evidence="10">ABC transporter ATP-binding protein</fullName>
    </submittedName>
</protein>
<dbReference type="InterPro" id="IPR036640">
    <property type="entry name" value="ABC1_TM_sf"/>
</dbReference>
<dbReference type="Proteomes" id="UP000810252">
    <property type="component" value="Unassembled WGS sequence"/>
</dbReference>
<accession>A0A9D9HGA9</accession>
<dbReference type="AlphaFoldDB" id="A0A9D9HGA9"/>
<dbReference type="CDD" id="cd03251">
    <property type="entry name" value="ABCC_MsbA"/>
    <property type="match status" value="1"/>
</dbReference>
<evidence type="ECO:0000256" key="3">
    <source>
        <dbReference type="ARBA" id="ARBA00022741"/>
    </source>
</evidence>
<name>A0A9D9HGA9_9BACT</name>
<dbReference type="InterPro" id="IPR039421">
    <property type="entry name" value="Type_1_exporter"/>
</dbReference>
<dbReference type="GO" id="GO:0140359">
    <property type="term" value="F:ABC-type transporter activity"/>
    <property type="evidence" value="ECO:0007669"/>
    <property type="project" value="InterPro"/>
</dbReference>
<dbReference type="Gene3D" id="3.40.50.300">
    <property type="entry name" value="P-loop containing nucleotide triphosphate hydrolases"/>
    <property type="match status" value="1"/>
</dbReference>
<reference evidence="10" key="1">
    <citation type="submission" date="2020-10" db="EMBL/GenBank/DDBJ databases">
        <authorList>
            <person name="Gilroy R."/>
        </authorList>
    </citation>
    <scope>NUCLEOTIDE SEQUENCE</scope>
    <source>
        <strain evidence="10">20514</strain>
    </source>
</reference>
<evidence type="ECO:0000313" key="11">
    <source>
        <dbReference type="Proteomes" id="UP000810252"/>
    </source>
</evidence>
<dbReference type="InterPro" id="IPR011527">
    <property type="entry name" value="ABC1_TM_dom"/>
</dbReference>
<dbReference type="EMBL" id="JADIMQ010000092">
    <property type="protein sequence ID" value="MBO8448892.1"/>
    <property type="molecule type" value="Genomic_DNA"/>
</dbReference>
<dbReference type="PROSITE" id="PS50893">
    <property type="entry name" value="ABC_TRANSPORTER_2"/>
    <property type="match status" value="1"/>
</dbReference>
<feature type="domain" description="ABC transporter" evidence="8">
    <location>
        <begin position="374"/>
        <end position="608"/>
    </location>
</feature>
<reference evidence="10" key="2">
    <citation type="journal article" date="2021" name="PeerJ">
        <title>Extensive microbial diversity within the chicken gut microbiome revealed by metagenomics and culture.</title>
        <authorList>
            <person name="Gilroy R."/>
            <person name="Ravi A."/>
            <person name="Getino M."/>
            <person name="Pursley I."/>
            <person name="Horton D.L."/>
            <person name="Alikhan N.F."/>
            <person name="Baker D."/>
            <person name="Gharbi K."/>
            <person name="Hall N."/>
            <person name="Watson M."/>
            <person name="Adriaenssens E.M."/>
            <person name="Foster-Nyarko E."/>
            <person name="Jarju S."/>
            <person name="Secka A."/>
            <person name="Antonio M."/>
            <person name="Oren A."/>
            <person name="Chaudhuri R.R."/>
            <person name="La Ragione R."/>
            <person name="Hildebrand F."/>
            <person name="Pallen M.J."/>
        </authorList>
    </citation>
    <scope>NUCLEOTIDE SEQUENCE</scope>
    <source>
        <strain evidence="10">20514</strain>
    </source>
</reference>
<dbReference type="PANTHER" id="PTHR24221:SF654">
    <property type="entry name" value="ATP-BINDING CASSETTE SUB-FAMILY B MEMBER 6"/>
    <property type="match status" value="1"/>
</dbReference>